<evidence type="ECO:0000256" key="1">
    <source>
        <dbReference type="SAM" id="SignalP"/>
    </source>
</evidence>
<comment type="caution">
    <text evidence="2">The sequence shown here is derived from an EMBL/GenBank/DDBJ whole genome shotgun (WGS) entry which is preliminary data.</text>
</comment>
<keyword evidence="1" id="KW-0732">Signal</keyword>
<dbReference type="Proteomes" id="UP001176961">
    <property type="component" value="Unassembled WGS sequence"/>
</dbReference>
<reference evidence="2" key="1">
    <citation type="submission" date="2023-07" db="EMBL/GenBank/DDBJ databases">
        <authorList>
            <consortium name="CYATHOMIX"/>
        </authorList>
    </citation>
    <scope>NUCLEOTIDE SEQUENCE</scope>
    <source>
        <strain evidence="2">N/A</strain>
    </source>
</reference>
<proteinExistence type="predicted"/>
<evidence type="ECO:0000313" key="3">
    <source>
        <dbReference type="Proteomes" id="UP001176961"/>
    </source>
</evidence>
<name>A0AA36DKS2_CYLNA</name>
<keyword evidence="3" id="KW-1185">Reference proteome</keyword>
<accession>A0AA36DKS2</accession>
<gene>
    <name evidence="2" type="ORF">CYNAS_LOCUS176</name>
</gene>
<evidence type="ECO:0000313" key="2">
    <source>
        <dbReference type="EMBL" id="CAJ0588193.1"/>
    </source>
</evidence>
<sequence length="90" mass="9959">MNSIFLVLAAAFVLCQRADAFPFAYPVYSSFTPVVHAVAPVAPVVHAAPVYPMGSPRRELHNIAGARRRESELLTDVAIRFPMKKAHKNR</sequence>
<organism evidence="2 3">
    <name type="scientific">Cylicocyclus nassatus</name>
    <name type="common">Nematode worm</name>
    <dbReference type="NCBI Taxonomy" id="53992"/>
    <lineage>
        <taxon>Eukaryota</taxon>
        <taxon>Metazoa</taxon>
        <taxon>Ecdysozoa</taxon>
        <taxon>Nematoda</taxon>
        <taxon>Chromadorea</taxon>
        <taxon>Rhabditida</taxon>
        <taxon>Rhabditina</taxon>
        <taxon>Rhabditomorpha</taxon>
        <taxon>Strongyloidea</taxon>
        <taxon>Strongylidae</taxon>
        <taxon>Cylicocyclus</taxon>
    </lineage>
</organism>
<dbReference type="EMBL" id="CATQJL010000001">
    <property type="protein sequence ID" value="CAJ0588193.1"/>
    <property type="molecule type" value="Genomic_DNA"/>
</dbReference>
<dbReference type="AlphaFoldDB" id="A0AA36DKS2"/>
<feature type="signal peptide" evidence="1">
    <location>
        <begin position="1"/>
        <end position="20"/>
    </location>
</feature>
<protein>
    <submittedName>
        <fullName evidence="2">Uncharacterized protein</fullName>
    </submittedName>
</protein>
<feature type="chain" id="PRO_5041451188" evidence="1">
    <location>
        <begin position="21"/>
        <end position="90"/>
    </location>
</feature>